<protein>
    <submittedName>
        <fullName evidence="2">Uncharacterized protein</fullName>
    </submittedName>
</protein>
<evidence type="ECO:0000256" key="1">
    <source>
        <dbReference type="SAM" id="MobiDB-lite"/>
    </source>
</evidence>
<keyword evidence="3" id="KW-1185">Reference proteome</keyword>
<evidence type="ECO:0000313" key="3">
    <source>
        <dbReference type="Proteomes" id="UP000561045"/>
    </source>
</evidence>
<name>A0A840BLE5_9RHOO</name>
<sequence>MDKIQRLASIIRRVGQTPVSIEMMNAAFADAGASAGRASAGAPRRHWPGARLPITAEERAWLDMPDVGAEILPDCDWVAIDEQPDDEDKSMGARIPSPDEPKA</sequence>
<gene>
    <name evidence="2" type="ORF">GGR36_000625</name>
</gene>
<organism evidence="2 3">
    <name type="scientific">Niveibacterium umoris</name>
    <dbReference type="NCBI Taxonomy" id="1193620"/>
    <lineage>
        <taxon>Bacteria</taxon>
        <taxon>Pseudomonadati</taxon>
        <taxon>Pseudomonadota</taxon>
        <taxon>Betaproteobacteria</taxon>
        <taxon>Rhodocyclales</taxon>
        <taxon>Rhodocyclaceae</taxon>
        <taxon>Niveibacterium</taxon>
    </lineage>
</organism>
<comment type="caution">
    <text evidence="2">The sequence shown here is derived from an EMBL/GenBank/DDBJ whole genome shotgun (WGS) entry which is preliminary data.</text>
</comment>
<dbReference type="AlphaFoldDB" id="A0A840BLE5"/>
<proteinExistence type="predicted"/>
<reference evidence="2 3" key="1">
    <citation type="submission" date="2020-08" db="EMBL/GenBank/DDBJ databases">
        <title>Genomic Encyclopedia of Type Strains, Phase IV (KMG-IV): sequencing the most valuable type-strain genomes for metagenomic binning, comparative biology and taxonomic classification.</title>
        <authorList>
            <person name="Goeker M."/>
        </authorList>
    </citation>
    <scope>NUCLEOTIDE SEQUENCE [LARGE SCALE GENOMIC DNA]</scope>
    <source>
        <strain evidence="2 3">DSM 106739</strain>
    </source>
</reference>
<dbReference type="RefSeq" id="WP_183631742.1">
    <property type="nucleotide sequence ID" value="NZ_BAABLE010000011.1"/>
</dbReference>
<dbReference type="Proteomes" id="UP000561045">
    <property type="component" value="Unassembled WGS sequence"/>
</dbReference>
<dbReference type="EMBL" id="JACIET010000001">
    <property type="protein sequence ID" value="MBB4011317.1"/>
    <property type="molecule type" value="Genomic_DNA"/>
</dbReference>
<feature type="region of interest" description="Disordered" evidence="1">
    <location>
        <begin position="80"/>
        <end position="103"/>
    </location>
</feature>
<accession>A0A840BLE5</accession>
<evidence type="ECO:0000313" key="2">
    <source>
        <dbReference type="EMBL" id="MBB4011317.1"/>
    </source>
</evidence>